<protein>
    <submittedName>
        <fullName evidence="5">Uncharacterized protein</fullName>
    </submittedName>
</protein>
<dbReference type="InterPro" id="IPR056125">
    <property type="entry name" value="DUF7708"/>
</dbReference>
<proteinExistence type="predicted"/>
<feature type="domain" description="DUF7708" evidence="3">
    <location>
        <begin position="102"/>
        <end position="240"/>
    </location>
</feature>
<reference evidence="5" key="1">
    <citation type="submission" date="2021-03" db="EMBL/GenBank/DDBJ databases">
        <title>Comparative genomics and phylogenomic investigation of the class Geoglossomycetes provide insights into ecological specialization and systematics.</title>
        <authorList>
            <person name="Melie T."/>
            <person name="Pirro S."/>
            <person name="Miller A.N."/>
            <person name="Quandt A."/>
        </authorList>
    </citation>
    <scope>NUCLEOTIDE SEQUENCE</scope>
    <source>
        <strain evidence="5">GBOQ0MN5Z8</strain>
    </source>
</reference>
<evidence type="ECO:0000256" key="1">
    <source>
        <dbReference type="ARBA" id="ARBA00022737"/>
    </source>
</evidence>
<dbReference type="Pfam" id="PF24809">
    <property type="entry name" value="DUF7708"/>
    <property type="match status" value="1"/>
</dbReference>
<dbReference type="AlphaFoldDB" id="A0A9P8I9M2"/>
<dbReference type="Pfam" id="PF24883">
    <property type="entry name" value="NPHP3_N"/>
    <property type="match status" value="1"/>
</dbReference>
<dbReference type="InterPro" id="IPR056884">
    <property type="entry name" value="NPHP3-like_N"/>
</dbReference>
<keyword evidence="2" id="KW-0175">Coiled coil</keyword>
<feature type="domain" description="Nephrocystin 3-like N-terminal" evidence="4">
    <location>
        <begin position="402"/>
        <end position="541"/>
    </location>
</feature>
<accession>A0A9P8I9M2</accession>
<keyword evidence="6" id="KW-1185">Reference proteome</keyword>
<name>A0A9P8I9M2_9PEZI</name>
<evidence type="ECO:0000313" key="5">
    <source>
        <dbReference type="EMBL" id="KAH0543405.1"/>
    </source>
</evidence>
<evidence type="ECO:0000259" key="4">
    <source>
        <dbReference type="Pfam" id="PF24883"/>
    </source>
</evidence>
<evidence type="ECO:0000256" key="2">
    <source>
        <dbReference type="SAM" id="Coils"/>
    </source>
</evidence>
<gene>
    <name evidence="5" type="ORF">FGG08_002263</name>
</gene>
<sequence length="626" mass="71159">MWKAVGSEWIAQAALEPAKQLLVEREAFKRRIQRLLKGVRGNHQICTTEADLHQQLNELGVSLLGEMAARGLQDAGWTHSTYRKERMAGAKKMGRIAQSLTESFANFLKAYSGIIELVRRGGHVYGELAYETISILLIEVVVNKSGNDMKIAGLLEDLHNSFPRLETLVGVYPTARLKECVVLAYKEIILFARGASEYFARFSVRLRMALGKPPSMGIDVTAAAIHSRLAEVNSEAMVLLHHRSKETHENTEKIKTQNKKLQDIAESSKTEIEGLRRLNEILQAELADIKAQSKLKARQQDEERLQSFRNILKIEHPRRETEVDKCRQTLLEAFPNLKTSPRKNAWRFEQMTPELLNEEETYLDWLNSADSCLLILSGITMAEGRLQGGAATYSWLSPATVFIAEKAQSEKRLLAYFCCHPELRAEDHPLAQDVISHLAYQLLVQRPEILRYKYSSFCSIAQERWQSTDPKISVKLMARLLRETLMELEKLGDTKTVYIVLDRLDQCEWTSAAKPKCKIRDVLDELAKLVADENCSVKVAIVTGAMDQQEWDVDHLGEKVSRHVRWKIGWRQKKLRQDVYELRMRNLHLVMDSIGTAISQTEPATTRAVNRQLSCMADGLNPEGAN</sequence>
<dbReference type="OrthoDB" id="5389929at2759"/>
<feature type="coiled-coil region" evidence="2">
    <location>
        <begin position="258"/>
        <end position="292"/>
    </location>
</feature>
<dbReference type="EMBL" id="JAGHQL010000033">
    <property type="protein sequence ID" value="KAH0543405.1"/>
    <property type="molecule type" value="Genomic_DNA"/>
</dbReference>
<evidence type="ECO:0000259" key="3">
    <source>
        <dbReference type="Pfam" id="PF24809"/>
    </source>
</evidence>
<organism evidence="5 6">
    <name type="scientific">Glutinoglossum americanum</name>
    <dbReference type="NCBI Taxonomy" id="1670608"/>
    <lineage>
        <taxon>Eukaryota</taxon>
        <taxon>Fungi</taxon>
        <taxon>Dikarya</taxon>
        <taxon>Ascomycota</taxon>
        <taxon>Pezizomycotina</taxon>
        <taxon>Geoglossomycetes</taxon>
        <taxon>Geoglossales</taxon>
        <taxon>Geoglossaceae</taxon>
        <taxon>Glutinoglossum</taxon>
    </lineage>
</organism>
<keyword evidence="1" id="KW-0677">Repeat</keyword>
<dbReference type="Proteomes" id="UP000698800">
    <property type="component" value="Unassembled WGS sequence"/>
</dbReference>
<evidence type="ECO:0000313" key="6">
    <source>
        <dbReference type="Proteomes" id="UP000698800"/>
    </source>
</evidence>
<comment type="caution">
    <text evidence="5">The sequence shown here is derived from an EMBL/GenBank/DDBJ whole genome shotgun (WGS) entry which is preliminary data.</text>
</comment>